<gene>
    <name evidence="4" type="ORF">ACFQS8_11715</name>
</gene>
<accession>A0ABW2IN36</accession>
<evidence type="ECO:0000313" key="5">
    <source>
        <dbReference type="Proteomes" id="UP001596492"/>
    </source>
</evidence>
<dbReference type="InterPro" id="IPR011006">
    <property type="entry name" value="CheY-like_superfamily"/>
</dbReference>
<evidence type="ECO:0000313" key="4">
    <source>
        <dbReference type="EMBL" id="MFC7292288.1"/>
    </source>
</evidence>
<dbReference type="InterPro" id="IPR001789">
    <property type="entry name" value="Sig_transdc_resp-reg_receiver"/>
</dbReference>
<reference evidence="5" key="1">
    <citation type="journal article" date="2019" name="Int. J. Syst. Evol. Microbiol.">
        <title>The Global Catalogue of Microorganisms (GCM) 10K type strain sequencing project: providing services to taxonomists for standard genome sequencing and annotation.</title>
        <authorList>
            <consortium name="The Broad Institute Genomics Platform"/>
            <consortium name="The Broad Institute Genome Sequencing Center for Infectious Disease"/>
            <person name="Wu L."/>
            <person name="Ma J."/>
        </authorList>
    </citation>
    <scope>NUCLEOTIDE SEQUENCE [LARGE SCALE GENOMIC DNA]</scope>
    <source>
        <strain evidence="5">CCUG 51308</strain>
    </source>
</reference>
<dbReference type="Proteomes" id="UP001596492">
    <property type="component" value="Unassembled WGS sequence"/>
</dbReference>
<name>A0ABW2IN36_9PROT</name>
<dbReference type="PROSITE" id="PS50110">
    <property type="entry name" value="RESPONSE_REGULATORY"/>
    <property type="match status" value="1"/>
</dbReference>
<comment type="caution">
    <text evidence="4">The sequence shown here is derived from an EMBL/GenBank/DDBJ whole genome shotgun (WGS) entry which is preliminary data.</text>
</comment>
<proteinExistence type="predicted"/>
<feature type="region of interest" description="Disordered" evidence="2">
    <location>
        <begin position="152"/>
        <end position="182"/>
    </location>
</feature>
<dbReference type="Gene3D" id="3.40.50.2300">
    <property type="match status" value="1"/>
</dbReference>
<dbReference type="EMBL" id="JBHTBR010000005">
    <property type="protein sequence ID" value="MFC7292288.1"/>
    <property type="molecule type" value="Genomic_DNA"/>
</dbReference>
<protein>
    <recommendedName>
        <fullName evidence="3">Response regulatory domain-containing protein</fullName>
    </recommendedName>
</protein>
<evidence type="ECO:0000256" key="1">
    <source>
        <dbReference type="PROSITE-ProRule" id="PRU00169"/>
    </source>
</evidence>
<organism evidence="4 5">
    <name type="scientific">Hirschia litorea</name>
    <dbReference type="NCBI Taxonomy" id="1199156"/>
    <lineage>
        <taxon>Bacteria</taxon>
        <taxon>Pseudomonadati</taxon>
        <taxon>Pseudomonadota</taxon>
        <taxon>Alphaproteobacteria</taxon>
        <taxon>Hyphomonadales</taxon>
        <taxon>Hyphomonadaceae</taxon>
        <taxon>Hirschia</taxon>
    </lineage>
</organism>
<feature type="compositionally biased region" description="Basic and acidic residues" evidence="2">
    <location>
        <begin position="161"/>
        <end position="182"/>
    </location>
</feature>
<dbReference type="RefSeq" id="WP_382167598.1">
    <property type="nucleotide sequence ID" value="NZ_JBHTBR010000005.1"/>
</dbReference>
<evidence type="ECO:0000259" key="3">
    <source>
        <dbReference type="PROSITE" id="PS50110"/>
    </source>
</evidence>
<dbReference type="SUPFAM" id="SSF52172">
    <property type="entry name" value="CheY-like"/>
    <property type="match status" value="1"/>
</dbReference>
<keyword evidence="5" id="KW-1185">Reference proteome</keyword>
<evidence type="ECO:0000256" key="2">
    <source>
        <dbReference type="SAM" id="MobiDB-lite"/>
    </source>
</evidence>
<sequence length="182" mass="20913">MIEKFEAPKRDPINQQILIYSENIEIIRMQRDMLKSFGVRNIIAANNPDELMEFASVRSLGTILVNGNSRVDPRKIIGALRNQDKVQDPYSQVFFVTGSSSAQLVKLIIMAGYDGILCLPFSRARLWKTIERMSITQRTFVRVGEYFGPDRRQGILPSQPKTEERRKEELLKKVSVEPKRVS</sequence>
<feature type="domain" description="Response regulatory" evidence="3">
    <location>
        <begin position="16"/>
        <end position="134"/>
    </location>
</feature>
<comment type="caution">
    <text evidence="1">Lacks conserved residue(s) required for the propagation of feature annotation.</text>
</comment>